<sequence length="120" mass="14334">QSHNVFQLLQMFKISIQFGKFNRSAISTMLNMQIYLVEGRWYAEIKRTKKFGENYDWKTILHSMVLDQINENNRSTEMIDEIIQLFNTRSHTTMQVLDMLNKYQIKHEQQAITIDLRSSS</sequence>
<feature type="non-terminal residue" evidence="1">
    <location>
        <position position="120"/>
    </location>
</feature>
<proteinExistence type="predicted"/>
<name>A0A146K5D9_9EUKA</name>
<evidence type="ECO:0000313" key="1">
    <source>
        <dbReference type="EMBL" id="JAP91075.1"/>
    </source>
</evidence>
<dbReference type="EMBL" id="GDID01005531">
    <property type="protein sequence ID" value="JAP91075.1"/>
    <property type="molecule type" value="Transcribed_RNA"/>
</dbReference>
<dbReference type="AlphaFoldDB" id="A0A146K5D9"/>
<protein>
    <submittedName>
        <fullName evidence="1">Uncharacterized protein</fullName>
    </submittedName>
</protein>
<gene>
    <name evidence="1" type="ORF">TPC1_17417</name>
</gene>
<organism evidence="1">
    <name type="scientific">Trepomonas sp. PC1</name>
    <dbReference type="NCBI Taxonomy" id="1076344"/>
    <lineage>
        <taxon>Eukaryota</taxon>
        <taxon>Metamonada</taxon>
        <taxon>Diplomonadida</taxon>
        <taxon>Hexamitidae</taxon>
        <taxon>Hexamitinae</taxon>
        <taxon>Trepomonas</taxon>
    </lineage>
</organism>
<accession>A0A146K5D9</accession>
<reference evidence="1" key="1">
    <citation type="submission" date="2015-07" db="EMBL/GenBank/DDBJ databases">
        <title>Adaptation to a free-living lifestyle via gene acquisitions in the diplomonad Trepomonas sp. PC1.</title>
        <authorList>
            <person name="Xu F."/>
            <person name="Jerlstrom-Hultqvist J."/>
            <person name="Kolisko M."/>
            <person name="Simpson A.G.B."/>
            <person name="Roger A.J."/>
            <person name="Svard S.G."/>
            <person name="Andersson J.O."/>
        </authorList>
    </citation>
    <scope>NUCLEOTIDE SEQUENCE</scope>
    <source>
        <strain evidence="1">PC1</strain>
    </source>
</reference>
<feature type="non-terminal residue" evidence="1">
    <location>
        <position position="1"/>
    </location>
</feature>